<evidence type="ECO:0000256" key="3">
    <source>
        <dbReference type="ARBA" id="ARBA00022741"/>
    </source>
</evidence>
<evidence type="ECO:0000256" key="6">
    <source>
        <dbReference type="ARBA" id="ARBA00023136"/>
    </source>
</evidence>
<evidence type="ECO:0000256" key="4">
    <source>
        <dbReference type="ARBA" id="ARBA00022840"/>
    </source>
</evidence>
<feature type="transmembrane region" description="Helical" evidence="7">
    <location>
        <begin position="135"/>
        <end position="155"/>
    </location>
</feature>
<dbReference type="SUPFAM" id="SSF52540">
    <property type="entry name" value="P-loop containing nucleoside triphosphate hydrolases"/>
    <property type="match status" value="1"/>
</dbReference>
<feature type="domain" description="ABC transporter" evidence="8">
    <location>
        <begin position="337"/>
        <end position="564"/>
    </location>
</feature>
<gene>
    <name evidence="10" type="ORF">Aru02nite_35370</name>
</gene>
<dbReference type="GO" id="GO:0005524">
    <property type="term" value="F:ATP binding"/>
    <property type="evidence" value="ECO:0007669"/>
    <property type="project" value="UniProtKB-KW"/>
</dbReference>
<evidence type="ECO:0008006" key="12">
    <source>
        <dbReference type="Google" id="ProtNLM"/>
    </source>
</evidence>
<dbReference type="Gene3D" id="1.20.1560.10">
    <property type="entry name" value="ABC transporter type 1, transmembrane domain"/>
    <property type="match status" value="1"/>
</dbReference>
<dbReference type="GO" id="GO:0016887">
    <property type="term" value="F:ATP hydrolysis activity"/>
    <property type="evidence" value="ECO:0007669"/>
    <property type="project" value="InterPro"/>
</dbReference>
<comment type="subcellular location">
    <subcellularLocation>
        <location evidence="1">Cell membrane</location>
        <topology evidence="1">Multi-pass membrane protein</topology>
    </subcellularLocation>
</comment>
<dbReference type="GO" id="GO:0034775">
    <property type="term" value="P:glutathione transmembrane transport"/>
    <property type="evidence" value="ECO:0007669"/>
    <property type="project" value="InterPro"/>
</dbReference>
<evidence type="ECO:0000259" key="9">
    <source>
        <dbReference type="PROSITE" id="PS50929"/>
    </source>
</evidence>
<dbReference type="SMART" id="SM00382">
    <property type="entry name" value="AAA"/>
    <property type="match status" value="1"/>
</dbReference>
<evidence type="ECO:0000313" key="11">
    <source>
        <dbReference type="Proteomes" id="UP000612808"/>
    </source>
</evidence>
<dbReference type="InterPro" id="IPR027417">
    <property type="entry name" value="P-loop_NTPase"/>
</dbReference>
<feature type="transmembrane region" description="Helical" evidence="7">
    <location>
        <begin position="242"/>
        <end position="260"/>
    </location>
</feature>
<evidence type="ECO:0000256" key="2">
    <source>
        <dbReference type="ARBA" id="ARBA00022692"/>
    </source>
</evidence>
<keyword evidence="5 7" id="KW-1133">Transmembrane helix</keyword>
<feature type="transmembrane region" description="Helical" evidence="7">
    <location>
        <begin position="21"/>
        <end position="47"/>
    </location>
</feature>
<dbReference type="AlphaFoldDB" id="A0A8J3JD66"/>
<evidence type="ECO:0000259" key="8">
    <source>
        <dbReference type="PROSITE" id="PS50893"/>
    </source>
</evidence>
<comment type="caution">
    <text evidence="10">The sequence shown here is derived from an EMBL/GenBank/DDBJ whole genome shotgun (WGS) entry which is preliminary data.</text>
</comment>
<dbReference type="RefSeq" id="WP_203658803.1">
    <property type="nucleotide sequence ID" value="NZ_BAAAZM010000024.1"/>
</dbReference>
<accession>A0A8J3JD66</accession>
<dbReference type="InterPro" id="IPR039421">
    <property type="entry name" value="Type_1_exporter"/>
</dbReference>
<dbReference type="Gene3D" id="3.40.50.300">
    <property type="entry name" value="P-loop containing nucleotide triphosphate hydrolases"/>
    <property type="match status" value="1"/>
</dbReference>
<dbReference type="Pfam" id="PF00005">
    <property type="entry name" value="ABC_tran"/>
    <property type="match status" value="1"/>
</dbReference>
<dbReference type="InterPro" id="IPR003593">
    <property type="entry name" value="AAA+_ATPase"/>
</dbReference>
<keyword evidence="3" id="KW-0547">Nucleotide-binding</keyword>
<dbReference type="PANTHER" id="PTHR24221">
    <property type="entry name" value="ATP-BINDING CASSETTE SUB-FAMILY B"/>
    <property type="match status" value="1"/>
</dbReference>
<dbReference type="PROSITE" id="PS50929">
    <property type="entry name" value="ABC_TM1F"/>
    <property type="match status" value="1"/>
</dbReference>
<dbReference type="GO" id="GO:0140359">
    <property type="term" value="F:ABC-type transporter activity"/>
    <property type="evidence" value="ECO:0007669"/>
    <property type="project" value="InterPro"/>
</dbReference>
<dbReference type="InterPro" id="IPR011527">
    <property type="entry name" value="ABC1_TM_dom"/>
</dbReference>
<dbReference type="NCBIfam" id="TIGR02868">
    <property type="entry name" value="CydC"/>
    <property type="match status" value="1"/>
</dbReference>
<keyword evidence="2 7" id="KW-0812">Transmembrane</keyword>
<evidence type="ECO:0000256" key="1">
    <source>
        <dbReference type="ARBA" id="ARBA00004651"/>
    </source>
</evidence>
<dbReference type="EMBL" id="BOMB01000020">
    <property type="protein sequence ID" value="GID12648.1"/>
    <property type="molecule type" value="Genomic_DNA"/>
</dbReference>
<dbReference type="GO" id="GO:0034040">
    <property type="term" value="F:ATPase-coupled lipid transmembrane transporter activity"/>
    <property type="evidence" value="ECO:0007669"/>
    <property type="project" value="TreeGrafter"/>
</dbReference>
<keyword evidence="11" id="KW-1185">Reference proteome</keyword>
<organism evidence="10 11">
    <name type="scientific">Actinocatenispora rupis</name>
    <dbReference type="NCBI Taxonomy" id="519421"/>
    <lineage>
        <taxon>Bacteria</taxon>
        <taxon>Bacillati</taxon>
        <taxon>Actinomycetota</taxon>
        <taxon>Actinomycetes</taxon>
        <taxon>Micromonosporales</taxon>
        <taxon>Micromonosporaceae</taxon>
        <taxon>Actinocatenispora</taxon>
    </lineage>
</organism>
<dbReference type="Pfam" id="PF00664">
    <property type="entry name" value="ABC_membrane"/>
    <property type="match status" value="1"/>
</dbReference>
<evidence type="ECO:0000313" key="10">
    <source>
        <dbReference type="EMBL" id="GID12648.1"/>
    </source>
</evidence>
<evidence type="ECO:0000256" key="7">
    <source>
        <dbReference type="SAM" id="Phobius"/>
    </source>
</evidence>
<feature type="domain" description="ABC transmembrane type-1" evidence="9">
    <location>
        <begin position="21"/>
        <end position="303"/>
    </location>
</feature>
<feature type="transmembrane region" description="Helical" evidence="7">
    <location>
        <begin position="53"/>
        <end position="73"/>
    </location>
</feature>
<proteinExistence type="predicted"/>
<dbReference type="PANTHER" id="PTHR24221:SF653">
    <property type="entry name" value="TRANSPORT ATP-BINDING PROTEIN CYDC"/>
    <property type="match status" value="1"/>
</dbReference>
<dbReference type="InterPro" id="IPR036640">
    <property type="entry name" value="ABC1_TM_sf"/>
</dbReference>
<feature type="transmembrane region" description="Helical" evidence="7">
    <location>
        <begin position="161"/>
        <end position="178"/>
    </location>
</feature>
<dbReference type="InterPro" id="IPR014223">
    <property type="entry name" value="ABC_CydC/D"/>
</dbReference>
<dbReference type="Proteomes" id="UP000612808">
    <property type="component" value="Unassembled WGS sequence"/>
</dbReference>
<keyword evidence="6 7" id="KW-0472">Membrane</keyword>
<dbReference type="PROSITE" id="PS50893">
    <property type="entry name" value="ABC_TRANSPORTER_2"/>
    <property type="match status" value="1"/>
</dbReference>
<evidence type="ECO:0000256" key="5">
    <source>
        <dbReference type="ARBA" id="ARBA00022989"/>
    </source>
</evidence>
<dbReference type="GO" id="GO:0045454">
    <property type="term" value="P:cell redox homeostasis"/>
    <property type="evidence" value="ECO:0007669"/>
    <property type="project" value="InterPro"/>
</dbReference>
<sequence length="565" mass="59448">MSGDIRHVLRLGRTARGRFTLAVLCGTAATGAAVALGGTSAWLIARAAQHPPVLYLMVAIVAVRAFGLSRGVFRYAERLIGHDTALRVLGRLRVTVYQRLAALAPAGLSTERSGDLTARLVTDIDSLADVWLRLLLPYTVAGLVGAGTVAFTAWLLPTAGIALAATLLTVALASPLLAGRISRHAEARIAPLRGRLATRTVDLLDATAELAAHNATTAALADYADTDRDLARAERRAATGQGLAAALATLAGGAAVWAAVTLGTPAVRHGTLTGLLFAVLVLTPLAVHEAFAALPPAAAQLPRLRGATRRVLAIMRRPDPVTDPTDPADDPTPPYHLRLRGVTAGWDRGDVLHDLDLDVPAGARIAVTGPSGSGKSTLAAVLLRFCDHTGSITLAGTELSTLTGDTVRRHIGLCAQDVHLFDTTIAENLRLARPDATDDDLHHALTRARLDEFVAGLPDGLDTFVGEHGSRLSGGQVQRLALARALLADPPVLVLDEPTEHLDEPTAAALTRDLLAATAGRTVLMLTHRRADLDAFDTVYDLRSGRLVPGVSTTPHTHRDRTFVP</sequence>
<dbReference type="SUPFAM" id="SSF90123">
    <property type="entry name" value="ABC transporter transmembrane region"/>
    <property type="match status" value="1"/>
</dbReference>
<dbReference type="InterPro" id="IPR003439">
    <property type="entry name" value="ABC_transporter-like_ATP-bd"/>
</dbReference>
<name>A0A8J3JD66_9ACTN</name>
<keyword evidence="4" id="KW-0067">ATP-binding</keyword>
<dbReference type="GO" id="GO:0005886">
    <property type="term" value="C:plasma membrane"/>
    <property type="evidence" value="ECO:0007669"/>
    <property type="project" value="UniProtKB-SubCell"/>
</dbReference>
<reference evidence="10" key="1">
    <citation type="submission" date="2021-01" db="EMBL/GenBank/DDBJ databases">
        <title>Whole genome shotgun sequence of Actinocatenispora rupis NBRC 107355.</title>
        <authorList>
            <person name="Komaki H."/>
            <person name="Tamura T."/>
        </authorList>
    </citation>
    <scope>NUCLEOTIDE SEQUENCE</scope>
    <source>
        <strain evidence="10">NBRC 107355</strain>
    </source>
</reference>
<protein>
    <recommendedName>
        <fullName evidence="12">ATP-binding cassette, subfamily C, CydC</fullName>
    </recommendedName>
</protein>